<name>A0A285KR20_9NOCA</name>
<proteinExistence type="predicted"/>
<sequence length="92" mass="9704">MPSLVSADDKAKARTSSPAALVPKILPRDCIAVDESGGPVQTRLLDCDQPAATYRVIERHESDDGVCPVEGSARITLDSGVTHGSTICLSRK</sequence>
<organism evidence="1 2">
    <name type="scientific">Nocardia amikacinitolerans</name>
    <dbReference type="NCBI Taxonomy" id="756689"/>
    <lineage>
        <taxon>Bacteria</taxon>
        <taxon>Bacillati</taxon>
        <taxon>Actinomycetota</taxon>
        <taxon>Actinomycetes</taxon>
        <taxon>Mycobacteriales</taxon>
        <taxon>Nocardiaceae</taxon>
        <taxon>Nocardia</taxon>
    </lineage>
</organism>
<dbReference type="AlphaFoldDB" id="A0A285KR20"/>
<keyword evidence="2" id="KW-1185">Reference proteome</keyword>
<evidence type="ECO:0000313" key="1">
    <source>
        <dbReference type="EMBL" id="SNY75104.1"/>
    </source>
</evidence>
<dbReference type="OrthoDB" id="4524565at2"/>
<gene>
    <name evidence="1" type="ORF">SAMN04244553_0424</name>
</gene>
<dbReference type="Proteomes" id="UP000219565">
    <property type="component" value="Unassembled WGS sequence"/>
</dbReference>
<evidence type="ECO:0000313" key="2">
    <source>
        <dbReference type="Proteomes" id="UP000219565"/>
    </source>
</evidence>
<reference evidence="1 2" key="1">
    <citation type="submission" date="2017-09" db="EMBL/GenBank/DDBJ databases">
        <authorList>
            <person name="Ehlers B."/>
            <person name="Leendertz F.H."/>
        </authorList>
    </citation>
    <scope>NUCLEOTIDE SEQUENCE [LARGE SCALE GENOMIC DNA]</scope>
    <source>
        <strain evidence="1 2">DSM 45537</strain>
    </source>
</reference>
<accession>A0A285KR20</accession>
<dbReference type="EMBL" id="OBEG01000001">
    <property type="protein sequence ID" value="SNY75104.1"/>
    <property type="molecule type" value="Genomic_DNA"/>
</dbReference>
<protein>
    <submittedName>
        <fullName evidence="1">Uncharacterized protein</fullName>
    </submittedName>
</protein>
<dbReference type="RefSeq" id="WP_097243414.1">
    <property type="nucleotide sequence ID" value="NZ_OBEG01000001.1"/>
</dbReference>